<sequence length="257" mass="28018">MTSALVGHSGFVGSTLKRQTFFDAHFRSTDIQDIVGQSFDLLVCAGAPAQKWKANAEPDRDRATIDSLIERLDTVTCDRFVLISTVDVFGSPVGVDEDDEVDVDGLHAYGANRRRLEQFVQQRFPASTVVRLPGLVGPGLQKNVIFDLLHDNDLEAVDARSVFQFYPMVNLWWDVRTAVAAGLDLVHLTAAPVAVGELASAAFGREFTNALERTPAHYDFRTKHAEVFGASGPYQYDVGDTILAIRAYAQSAGAVSA</sequence>
<name>A0A4Q5IUR5_9ACTN</name>
<comment type="caution">
    <text evidence="1">The sequence shown here is derived from an EMBL/GenBank/DDBJ whole genome shotgun (WGS) entry which is preliminary data.</text>
</comment>
<accession>A0A4Q5IUR5</accession>
<dbReference type="AlphaFoldDB" id="A0A4Q5IUR5"/>
<organism evidence="1 2">
    <name type="scientific">Nocardioides iriomotensis</name>
    <dbReference type="NCBI Taxonomy" id="715784"/>
    <lineage>
        <taxon>Bacteria</taxon>
        <taxon>Bacillati</taxon>
        <taxon>Actinomycetota</taxon>
        <taxon>Actinomycetes</taxon>
        <taxon>Propionibacteriales</taxon>
        <taxon>Nocardioidaceae</taxon>
        <taxon>Nocardioides</taxon>
    </lineage>
</organism>
<dbReference type="InterPro" id="IPR036291">
    <property type="entry name" value="NAD(P)-bd_dom_sf"/>
</dbReference>
<evidence type="ECO:0000313" key="2">
    <source>
        <dbReference type="Proteomes" id="UP000291189"/>
    </source>
</evidence>
<proteinExistence type="predicted"/>
<dbReference type="SUPFAM" id="SSF51735">
    <property type="entry name" value="NAD(P)-binding Rossmann-fold domains"/>
    <property type="match status" value="1"/>
</dbReference>
<gene>
    <name evidence="1" type="ORF">ETU37_21725</name>
</gene>
<dbReference type="Gene3D" id="3.40.50.720">
    <property type="entry name" value="NAD(P)-binding Rossmann-like Domain"/>
    <property type="match status" value="1"/>
</dbReference>
<keyword evidence="2" id="KW-1185">Reference proteome</keyword>
<protein>
    <submittedName>
        <fullName evidence="1">NAD(P)-dependent oxidoreductase</fullName>
    </submittedName>
</protein>
<dbReference type="OrthoDB" id="3360397at2"/>
<reference evidence="1 2" key="1">
    <citation type="submission" date="2019-01" db="EMBL/GenBank/DDBJ databases">
        <title>Nocardioides guangzhouensis sp. nov., an actinobacterium isolated from soil.</title>
        <authorList>
            <person name="Fu Y."/>
            <person name="Cai Y."/>
            <person name="Lin Z."/>
            <person name="Chen P."/>
        </authorList>
    </citation>
    <scope>NUCLEOTIDE SEQUENCE [LARGE SCALE GENOMIC DNA]</scope>
    <source>
        <strain evidence="1 2">NBRC 105384</strain>
    </source>
</reference>
<evidence type="ECO:0000313" key="1">
    <source>
        <dbReference type="EMBL" id="RYU09652.1"/>
    </source>
</evidence>
<dbReference type="EMBL" id="SDPU01000035">
    <property type="protein sequence ID" value="RYU09652.1"/>
    <property type="molecule type" value="Genomic_DNA"/>
</dbReference>
<dbReference type="RefSeq" id="WP_129989417.1">
    <property type="nucleotide sequence ID" value="NZ_SDPU01000035.1"/>
</dbReference>
<dbReference type="Proteomes" id="UP000291189">
    <property type="component" value="Unassembled WGS sequence"/>
</dbReference>